<dbReference type="GeneID" id="69032075"/>
<evidence type="ECO:0000256" key="1">
    <source>
        <dbReference type="SAM" id="Phobius"/>
    </source>
</evidence>
<keyword evidence="1" id="KW-1133">Transmembrane helix</keyword>
<dbReference type="Proteomes" id="UP000002039">
    <property type="component" value="Unassembled WGS sequence"/>
</dbReference>
<reference evidence="3" key="1">
    <citation type="journal article" date="2015" name="PLoS Genet.">
        <title>The dynamic genome and transcriptome of the human fungal pathogen Blastomyces and close relative Emmonsia.</title>
        <authorList>
            <person name="Munoz J.F."/>
            <person name="Gauthier G.M."/>
            <person name="Desjardins C.A."/>
            <person name="Gallo J.E."/>
            <person name="Holder J."/>
            <person name="Sullivan T.D."/>
            <person name="Marty A.J."/>
            <person name="Carmen J.C."/>
            <person name="Chen Z."/>
            <person name="Ding L."/>
            <person name="Gujja S."/>
            <person name="Magrini V."/>
            <person name="Misas E."/>
            <person name="Mitreva M."/>
            <person name="Priest M."/>
            <person name="Saif S."/>
            <person name="Whiston E.A."/>
            <person name="Young S."/>
            <person name="Zeng Q."/>
            <person name="Goldman W.E."/>
            <person name="Mardis E.R."/>
            <person name="Taylor J.W."/>
            <person name="McEwen J.G."/>
            <person name="Clay O.K."/>
            <person name="Klein B.S."/>
            <person name="Cuomo C.A."/>
        </authorList>
    </citation>
    <scope>NUCLEOTIDE SEQUENCE [LARGE SCALE GENOMIC DNA]</scope>
    <source>
        <strain evidence="3">ER-3 / ATCC MYA-2586</strain>
    </source>
</reference>
<keyword evidence="1" id="KW-0812">Transmembrane</keyword>
<name>A0ABX2VX76_AJEDR</name>
<keyword evidence="1" id="KW-0472">Membrane</keyword>
<gene>
    <name evidence="2" type="ORF">BDCG_17183</name>
</gene>
<evidence type="ECO:0000313" key="3">
    <source>
        <dbReference type="Proteomes" id="UP000002039"/>
    </source>
</evidence>
<evidence type="ECO:0000313" key="2">
    <source>
        <dbReference type="EMBL" id="OAT01651.1"/>
    </source>
</evidence>
<keyword evidence="3" id="KW-1185">Reference proteome</keyword>
<organism evidence="2 3">
    <name type="scientific">Ajellomyces dermatitidis (strain ER-3 / ATCC MYA-2586)</name>
    <name type="common">Blastomyces dermatitidis</name>
    <dbReference type="NCBI Taxonomy" id="559297"/>
    <lineage>
        <taxon>Eukaryota</taxon>
        <taxon>Fungi</taxon>
        <taxon>Dikarya</taxon>
        <taxon>Ascomycota</taxon>
        <taxon>Pezizomycotina</taxon>
        <taxon>Eurotiomycetes</taxon>
        <taxon>Eurotiomycetidae</taxon>
        <taxon>Onygenales</taxon>
        <taxon>Ajellomycetaceae</taxon>
        <taxon>Blastomyces</taxon>
    </lineage>
</organism>
<accession>A0ABX2VX76</accession>
<dbReference type="RefSeq" id="XP_045281378.1">
    <property type="nucleotide sequence ID" value="XM_045426329.1"/>
</dbReference>
<dbReference type="EMBL" id="EQ999978">
    <property type="protein sequence ID" value="OAT01651.1"/>
    <property type="molecule type" value="Genomic_DNA"/>
</dbReference>
<sequence>MPVISNVDVIAISVLLGIFLLNLIAVAGYTYSVPTFVSTLDAFVMLRLGAQLSMDDTTGPLPALLANSWGVTALDRKHG</sequence>
<feature type="transmembrane region" description="Helical" evidence="1">
    <location>
        <begin position="7"/>
        <end position="31"/>
    </location>
</feature>
<proteinExistence type="predicted"/>
<protein>
    <submittedName>
        <fullName evidence="2">Uncharacterized protein</fullName>
    </submittedName>
</protein>